<accession>A0A347VR84</accession>
<dbReference type="GO" id="GO:0005829">
    <property type="term" value="C:cytosol"/>
    <property type="evidence" value="ECO:0007669"/>
    <property type="project" value="TreeGrafter"/>
</dbReference>
<dbReference type="EMBL" id="JRMP02000033">
    <property type="protein sequence ID" value="TLD91543.1"/>
    <property type="molecule type" value="Genomic_DNA"/>
</dbReference>
<feature type="domain" description="Ketosynthase family 3 (KS3)" evidence="14">
    <location>
        <begin position="1"/>
        <end position="426"/>
    </location>
</feature>
<evidence type="ECO:0000256" key="2">
    <source>
        <dbReference type="ARBA" id="ARBA00008467"/>
    </source>
</evidence>
<evidence type="ECO:0000256" key="1">
    <source>
        <dbReference type="ARBA" id="ARBA00005194"/>
    </source>
</evidence>
<gene>
    <name evidence="15" type="ORF">DCO61_01215</name>
    <name evidence="16" type="ORF">LS64_011750</name>
</gene>
<reference evidence="16" key="3">
    <citation type="submission" date="2018-04" db="EMBL/GenBank/DDBJ databases">
        <authorList>
            <person name="Sheh A."/>
            <person name="Shen Z."/>
            <person name="Mannion A.J."/>
            <person name="Fox J.G."/>
        </authorList>
    </citation>
    <scope>NUCLEOTIDE SEQUENCE</scope>
    <source>
        <strain evidence="16">MIT 97-6194</strain>
    </source>
</reference>
<dbReference type="GO" id="GO:0006633">
    <property type="term" value="P:fatty acid biosynthetic process"/>
    <property type="evidence" value="ECO:0007669"/>
    <property type="project" value="UniProtKB-UniRule"/>
</dbReference>
<dbReference type="EMBL" id="QBIU01000001">
    <property type="protein sequence ID" value="MWV68687.1"/>
    <property type="molecule type" value="Genomic_DNA"/>
</dbReference>
<dbReference type="Proteomes" id="UP000477070">
    <property type="component" value="Unassembled WGS sequence"/>
</dbReference>
<reference evidence="15 18" key="4">
    <citation type="submission" date="2019-12" db="EMBL/GenBank/DDBJ databases">
        <title>Multi-Generational Helicobacter saguini Isolates.</title>
        <authorList>
            <person name="Mannion A."/>
            <person name="Shen Z."/>
            <person name="Fox J.G."/>
        </authorList>
    </citation>
    <scope>NUCLEOTIDE SEQUENCE [LARGE SCALE GENOMIC DNA]</scope>
    <source>
        <strain evidence="15">16-048</strain>
        <strain evidence="18">16-048 (F4)</strain>
    </source>
</reference>
<evidence type="ECO:0000256" key="9">
    <source>
        <dbReference type="ARBA" id="ARBA00023160"/>
    </source>
</evidence>
<evidence type="ECO:0000313" key="18">
    <source>
        <dbReference type="Proteomes" id="UP000477070"/>
    </source>
</evidence>
<dbReference type="SUPFAM" id="SSF53901">
    <property type="entry name" value="Thiolase-like"/>
    <property type="match status" value="2"/>
</dbReference>
<evidence type="ECO:0000256" key="7">
    <source>
        <dbReference type="ARBA" id="ARBA00022832"/>
    </source>
</evidence>
<dbReference type="RefSeq" id="WP_034569576.1">
    <property type="nucleotide sequence ID" value="NZ_JRMP02000033.1"/>
</dbReference>
<keyword evidence="6 11" id="KW-0808">Transferase</keyword>
<comment type="pathway">
    <text evidence="1 11">Lipid metabolism; fatty acid biosynthesis.</text>
</comment>
<dbReference type="InterPro" id="IPR000794">
    <property type="entry name" value="Beta-ketoacyl_synthase"/>
</dbReference>
<dbReference type="FunFam" id="3.40.47.10:FF:000009">
    <property type="entry name" value="3-oxoacyl-[acyl-carrier-protein] synthase 2"/>
    <property type="match status" value="1"/>
</dbReference>
<sequence>MRRVVVSGIGMVNALGLDKETSFSRIVKGECGIKRIECFDTKDFSVQIAGEIMDFNPESVLEAREVKKAHRFIQLGLLASREALLDANKDAKESFLDADLKVLKDAAESFGVSSAAGIGGLQNIQENAIACYTKGPRRISPFFIPSALVNMLGGFTSIQHGIKGPNLSSVTACAASTHAIAEAAKTIMIGNADKMLVVGAESTICEIGIGGFAAMKALASSYNDNPTKASRPFDKKREGFVMGEGAGALILESLESAKARGARIYAEIIGFGESGDANHITAPAPQGEGAYRAMAQALNMAERINGSAISPDYINAHGTSTYYNDLYETMAIKRIFGEKFGGKIPAISSTKGQLGHCLGAAGAIEAVICIMAMRDSIMPPTINQEESDPECDLDYISNTARLAKINCTMSNSFGFGGTNGVVVFKKV</sequence>
<dbReference type="NCBIfam" id="NF005589">
    <property type="entry name" value="PRK07314.1"/>
    <property type="match status" value="1"/>
</dbReference>
<keyword evidence="5 11" id="KW-0444">Lipid biosynthesis</keyword>
<dbReference type="PIRSF" id="PIRSF000447">
    <property type="entry name" value="KAS_II"/>
    <property type="match status" value="1"/>
</dbReference>
<name>A0A347VR84_9HELI</name>
<dbReference type="EC" id="2.3.1.179" evidence="3 11"/>
<dbReference type="Gene3D" id="3.40.47.10">
    <property type="match status" value="1"/>
</dbReference>
<keyword evidence="17" id="KW-1185">Reference proteome</keyword>
<evidence type="ECO:0000256" key="12">
    <source>
        <dbReference type="PIRSR" id="PIRSR000447-1"/>
    </source>
</evidence>
<comment type="caution">
    <text evidence="16">The sequence shown here is derived from an EMBL/GenBank/DDBJ whole genome shotgun (WGS) entry which is preliminary data.</text>
</comment>
<evidence type="ECO:0000256" key="8">
    <source>
        <dbReference type="ARBA" id="ARBA00023098"/>
    </source>
</evidence>
<comment type="catalytic activity">
    <reaction evidence="11">
        <text>a fatty acyl-[ACP] + malonyl-[ACP] + H(+) = a 3-oxoacyl-[ACP] + holo-[ACP] + CO2</text>
        <dbReference type="Rhea" id="RHEA:22836"/>
        <dbReference type="Rhea" id="RHEA-COMP:9623"/>
        <dbReference type="Rhea" id="RHEA-COMP:9685"/>
        <dbReference type="Rhea" id="RHEA-COMP:9916"/>
        <dbReference type="Rhea" id="RHEA-COMP:14125"/>
        <dbReference type="ChEBI" id="CHEBI:15378"/>
        <dbReference type="ChEBI" id="CHEBI:16526"/>
        <dbReference type="ChEBI" id="CHEBI:64479"/>
        <dbReference type="ChEBI" id="CHEBI:78449"/>
        <dbReference type="ChEBI" id="CHEBI:78776"/>
        <dbReference type="ChEBI" id="CHEBI:138651"/>
    </reaction>
</comment>
<dbReference type="CDD" id="cd00834">
    <property type="entry name" value="KAS_I_II"/>
    <property type="match status" value="1"/>
</dbReference>
<evidence type="ECO:0000256" key="10">
    <source>
        <dbReference type="ARBA" id="ARBA00023315"/>
    </source>
</evidence>
<protein>
    <recommendedName>
        <fullName evidence="4 11">3-oxoacyl-[acyl-carrier-protein] synthase 2</fullName>
        <ecNumber evidence="3 11">2.3.1.179</ecNumber>
    </recommendedName>
</protein>
<evidence type="ECO:0000313" key="17">
    <source>
        <dbReference type="Proteomes" id="UP000029714"/>
    </source>
</evidence>
<dbReference type="AlphaFoldDB" id="A0A347VR84"/>
<dbReference type="UniPathway" id="UPA00094"/>
<dbReference type="OrthoDB" id="9808669at2"/>
<evidence type="ECO:0000259" key="14">
    <source>
        <dbReference type="PROSITE" id="PS52004"/>
    </source>
</evidence>
<dbReference type="InterPro" id="IPR016039">
    <property type="entry name" value="Thiolase-like"/>
</dbReference>
<evidence type="ECO:0000256" key="3">
    <source>
        <dbReference type="ARBA" id="ARBA00012356"/>
    </source>
</evidence>
<comment type="function">
    <text evidence="11">Involved in the type II fatty acid elongation cycle. Catalyzes the elongation of a wide range of acyl-ACP by the addition of two carbons from malonyl-ACP to an acyl acceptor. Can efficiently catalyze the conversion of palmitoleoyl-ACP (cis-hexadec-9-enoyl-ACP) to cis-vaccenoyl-ACP (cis-octadec-11-enoyl-ACP), an essential step in the thermal regulation of fatty acid composition.</text>
</comment>
<evidence type="ECO:0000313" key="15">
    <source>
        <dbReference type="EMBL" id="MWV68687.1"/>
    </source>
</evidence>
<dbReference type="Pfam" id="PF02801">
    <property type="entry name" value="Ketoacyl-synt_C"/>
    <property type="match status" value="1"/>
</dbReference>
<proteinExistence type="inferred from homology"/>
<dbReference type="PANTHER" id="PTHR11712:SF336">
    <property type="entry name" value="3-OXOACYL-[ACYL-CARRIER-PROTEIN] SYNTHASE, MITOCHONDRIAL"/>
    <property type="match status" value="1"/>
</dbReference>
<dbReference type="NCBIfam" id="TIGR03150">
    <property type="entry name" value="fabF"/>
    <property type="match status" value="1"/>
</dbReference>
<keyword evidence="10 11" id="KW-0012">Acyltransferase</keyword>
<evidence type="ECO:0000256" key="4">
    <source>
        <dbReference type="ARBA" id="ARBA00014657"/>
    </source>
</evidence>
<dbReference type="InterPro" id="IPR014030">
    <property type="entry name" value="Ketoacyl_synth_N"/>
</dbReference>
<dbReference type="PANTHER" id="PTHR11712">
    <property type="entry name" value="POLYKETIDE SYNTHASE-RELATED"/>
    <property type="match status" value="1"/>
</dbReference>
<dbReference type="SMART" id="SM00825">
    <property type="entry name" value="PKS_KS"/>
    <property type="match status" value="1"/>
</dbReference>
<dbReference type="STRING" id="1548018.LS64_01265"/>
<evidence type="ECO:0000256" key="13">
    <source>
        <dbReference type="RuleBase" id="RU003694"/>
    </source>
</evidence>
<dbReference type="Pfam" id="PF00109">
    <property type="entry name" value="ketoacyl-synt"/>
    <property type="match status" value="1"/>
</dbReference>
<keyword evidence="9 11" id="KW-0275">Fatty acid biosynthesis</keyword>
<evidence type="ECO:0000256" key="11">
    <source>
        <dbReference type="PIRNR" id="PIRNR000447"/>
    </source>
</evidence>
<dbReference type="Proteomes" id="UP000029714">
    <property type="component" value="Unassembled WGS sequence"/>
</dbReference>
<evidence type="ECO:0000313" key="16">
    <source>
        <dbReference type="EMBL" id="TLD91543.1"/>
    </source>
</evidence>
<evidence type="ECO:0000256" key="5">
    <source>
        <dbReference type="ARBA" id="ARBA00022516"/>
    </source>
</evidence>
<evidence type="ECO:0000256" key="6">
    <source>
        <dbReference type="ARBA" id="ARBA00022679"/>
    </source>
</evidence>
<dbReference type="PROSITE" id="PS52004">
    <property type="entry name" value="KS3_2"/>
    <property type="match status" value="1"/>
</dbReference>
<reference evidence="16 17" key="2">
    <citation type="journal article" date="2016" name="Infect. Immun.">
        <title>Helicobacter saguini, a Novel Helicobacter Isolated from Cotton-Top Tamarins with Ulcerative Colitis, Has Proinflammatory Properties and Induces Typhlocolitis and Dysplasia in Gnotobiotic IL-10-/- Mice.</title>
        <authorList>
            <person name="Shen Z."/>
            <person name="Mannion A."/>
            <person name="Whary M.T."/>
            <person name="Muthupalani S."/>
            <person name="Sheh A."/>
            <person name="Feng Y."/>
            <person name="Gong G."/>
            <person name="Vandamme P."/>
            <person name="Holcombe H.R."/>
            <person name="Paster B.J."/>
            <person name="Fox J.G."/>
        </authorList>
    </citation>
    <scope>NUCLEOTIDE SEQUENCE [LARGE SCALE GENOMIC DNA]</scope>
    <source>
        <strain evidence="16 17">MIT 97-6194</strain>
    </source>
</reference>
<dbReference type="InterPro" id="IPR020841">
    <property type="entry name" value="PKS_Beta-ketoAc_synthase_dom"/>
</dbReference>
<comment type="similarity">
    <text evidence="2 11 13">Belongs to the thiolase-like superfamily. Beta-ketoacyl-ACP synthases family.</text>
</comment>
<reference evidence="16 17" key="1">
    <citation type="journal article" date="2014" name="Genome Announc.">
        <title>Draft genome sequences of eight enterohepatic helicobacter species isolated from both laboratory and wild rodents.</title>
        <authorList>
            <person name="Sheh A."/>
            <person name="Shen Z."/>
            <person name="Fox J.G."/>
        </authorList>
    </citation>
    <scope>NUCLEOTIDE SEQUENCE [LARGE SCALE GENOMIC DNA]</scope>
    <source>
        <strain evidence="16 17">MIT 97-6194</strain>
    </source>
</reference>
<feature type="active site" description="For beta-ketoacyl synthase activity" evidence="12">
    <location>
        <position position="173"/>
    </location>
</feature>
<dbReference type="InterPro" id="IPR014031">
    <property type="entry name" value="Ketoacyl_synth_C"/>
</dbReference>
<keyword evidence="7" id="KW-0276">Fatty acid metabolism</keyword>
<dbReference type="InterPro" id="IPR017568">
    <property type="entry name" value="3-oxoacyl-ACP_synth-2"/>
</dbReference>
<dbReference type="NCBIfam" id="NF006274">
    <property type="entry name" value="PRK08439.1"/>
    <property type="match status" value="1"/>
</dbReference>
<organism evidence="16 17">
    <name type="scientific">Helicobacter saguini</name>
    <dbReference type="NCBI Taxonomy" id="1548018"/>
    <lineage>
        <taxon>Bacteria</taxon>
        <taxon>Pseudomonadati</taxon>
        <taxon>Campylobacterota</taxon>
        <taxon>Epsilonproteobacteria</taxon>
        <taxon>Campylobacterales</taxon>
        <taxon>Helicobacteraceae</taxon>
        <taxon>Helicobacter</taxon>
    </lineage>
</organism>
<keyword evidence="8" id="KW-0443">Lipid metabolism</keyword>
<comment type="catalytic activity">
    <reaction evidence="11">
        <text>(9Z)-hexadecenoyl-[ACP] + malonyl-[ACP] + H(+) = 3-oxo-(11Z)-octadecenoyl-[ACP] + holo-[ACP] + CO2</text>
        <dbReference type="Rhea" id="RHEA:55040"/>
        <dbReference type="Rhea" id="RHEA-COMP:9623"/>
        <dbReference type="Rhea" id="RHEA-COMP:9685"/>
        <dbReference type="Rhea" id="RHEA-COMP:10800"/>
        <dbReference type="Rhea" id="RHEA-COMP:14074"/>
        <dbReference type="ChEBI" id="CHEBI:15378"/>
        <dbReference type="ChEBI" id="CHEBI:16526"/>
        <dbReference type="ChEBI" id="CHEBI:64479"/>
        <dbReference type="ChEBI" id="CHEBI:78449"/>
        <dbReference type="ChEBI" id="CHEBI:83989"/>
        <dbReference type="ChEBI" id="CHEBI:138538"/>
        <dbReference type="EC" id="2.3.1.179"/>
    </reaction>
</comment>
<dbReference type="GO" id="GO:0004315">
    <property type="term" value="F:3-oxoacyl-[acyl-carrier-protein] synthase activity"/>
    <property type="evidence" value="ECO:0007669"/>
    <property type="project" value="UniProtKB-UniRule"/>
</dbReference>